<evidence type="ECO:0000313" key="3">
    <source>
        <dbReference type="Proteomes" id="UP000232722"/>
    </source>
</evidence>
<protein>
    <submittedName>
        <fullName evidence="2">Uncharacterized protein</fullName>
    </submittedName>
</protein>
<proteinExistence type="predicted"/>
<organism evidence="2 3">
    <name type="scientific">Rhizophagus irregularis</name>
    <dbReference type="NCBI Taxonomy" id="588596"/>
    <lineage>
        <taxon>Eukaryota</taxon>
        <taxon>Fungi</taxon>
        <taxon>Fungi incertae sedis</taxon>
        <taxon>Mucoromycota</taxon>
        <taxon>Glomeromycotina</taxon>
        <taxon>Glomeromycetes</taxon>
        <taxon>Glomerales</taxon>
        <taxon>Glomeraceae</taxon>
        <taxon>Rhizophagus</taxon>
    </lineage>
</organism>
<dbReference type="EMBL" id="LLXJ01002144">
    <property type="protein sequence ID" value="PKB99561.1"/>
    <property type="molecule type" value="Genomic_DNA"/>
</dbReference>
<dbReference type="Proteomes" id="UP000232722">
    <property type="component" value="Unassembled WGS sequence"/>
</dbReference>
<gene>
    <name evidence="2" type="ORF">RhiirA5_429497</name>
</gene>
<evidence type="ECO:0000313" key="2">
    <source>
        <dbReference type="EMBL" id="PKB99561.1"/>
    </source>
</evidence>
<dbReference type="VEuPathDB" id="FungiDB:RhiirA1_455853"/>
<name>A0A2N0NYB8_9GLOM</name>
<sequence>MDGIGIWDWDGILANGREFWQMGWDMGWDGIGDSPISFNIGGKNIVAGSHSESNAEIDTEVINITEDNAEIESFTQNERNTREKLLEVWAQSKIKKENLKRTMCHRKVENSLNEDQYACLNTILKKQADLIPIIREDTNLLDSYLKIEYLIRPLPSVYLLERFMCTKVPETFDDFEKFSKDMAQLINWQSKNQNSNVCITPLEDSPKKDKKTIKKVNDSY</sequence>
<dbReference type="AlphaFoldDB" id="A0A2N0NYB8"/>
<accession>A0A2N0NYB8</accession>
<reference evidence="2 3" key="2">
    <citation type="submission" date="2017-09" db="EMBL/GenBank/DDBJ databases">
        <title>Extensive intraspecific genome diversity in a model arbuscular mycorrhizal fungus.</title>
        <authorList>
            <person name="Chen E.C."/>
            <person name="Morin E."/>
            <person name="Beaudet D."/>
            <person name="Noel J."/>
            <person name="Ndikumana S."/>
            <person name="Charron P."/>
            <person name="St-Onge C."/>
            <person name="Giorgi J."/>
            <person name="Grigoriev I.V."/>
            <person name="Roux C."/>
            <person name="Martin F.M."/>
            <person name="Corradi N."/>
        </authorList>
    </citation>
    <scope>NUCLEOTIDE SEQUENCE [LARGE SCALE GENOMIC DNA]</scope>
    <source>
        <strain evidence="2 3">A5</strain>
    </source>
</reference>
<dbReference type="VEuPathDB" id="FungiDB:RhiirFUN_004502"/>
<evidence type="ECO:0000256" key="1">
    <source>
        <dbReference type="SAM" id="MobiDB-lite"/>
    </source>
</evidence>
<reference evidence="2 3" key="1">
    <citation type="submission" date="2016-04" db="EMBL/GenBank/DDBJ databases">
        <title>Genome analyses suggest a sexual origin of heterokaryosis in a supposedly ancient asexual fungus.</title>
        <authorList>
            <person name="Ropars J."/>
            <person name="Sedzielewska K."/>
            <person name="Noel J."/>
            <person name="Charron P."/>
            <person name="Farinelli L."/>
            <person name="Marton T."/>
            <person name="Kruger M."/>
            <person name="Pelin A."/>
            <person name="Brachmann A."/>
            <person name="Corradi N."/>
        </authorList>
    </citation>
    <scope>NUCLEOTIDE SEQUENCE [LARGE SCALE GENOMIC DNA]</scope>
    <source>
        <strain evidence="2 3">A5</strain>
    </source>
</reference>
<comment type="caution">
    <text evidence="2">The sequence shown here is derived from an EMBL/GenBank/DDBJ whole genome shotgun (WGS) entry which is preliminary data.</text>
</comment>
<dbReference type="VEuPathDB" id="FungiDB:FUN_024263"/>
<feature type="region of interest" description="Disordered" evidence="1">
    <location>
        <begin position="199"/>
        <end position="220"/>
    </location>
</feature>